<proteinExistence type="inferred from homology"/>
<dbReference type="GO" id="GO:0006779">
    <property type="term" value="P:porphyrin-containing compound biosynthetic process"/>
    <property type="evidence" value="ECO:0007669"/>
    <property type="project" value="InterPro"/>
</dbReference>
<dbReference type="InterPro" id="IPR007197">
    <property type="entry name" value="rSAM"/>
</dbReference>
<keyword evidence="2" id="KW-0349">Heme</keyword>
<dbReference type="InterPro" id="IPR034505">
    <property type="entry name" value="Coproporphyrinogen-III_oxidase"/>
</dbReference>
<evidence type="ECO:0000256" key="3">
    <source>
        <dbReference type="SAM" id="MobiDB-lite"/>
    </source>
</evidence>
<dbReference type="GO" id="GO:0051539">
    <property type="term" value="F:4 iron, 4 sulfur cluster binding"/>
    <property type="evidence" value="ECO:0007669"/>
    <property type="project" value="UniProtKB-UniRule"/>
</dbReference>
<feature type="domain" description="Radical SAM core" evidence="4">
    <location>
        <begin position="40"/>
        <end position="281"/>
    </location>
</feature>
<gene>
    <name evidence="5" type="ORF">MYVALT_F_01540</name>
</gene>
<dbReference type="SFLD" id="SFLDF00562">
    <property type="entry name" value="HemN-like__clustered_with_heat"/>
    <property type="match status" value="1"/>
</dbReference>
<evidence type="ECO:0000259" key="4">
    <source>
        <dbReference type="PROSITE" id="PS51918"/>
    </source>
</evidence>
<dbReference type="GO" id="GO:0004109">
    <property type="term" value="F:coproporphyrinogen oxidase activity"/>
    <property type="evidence" value="ECO:0007669"/>
    <property type="project" value="InterPro"/>
</dbReference>
<dbReference type="Gene3D" id="3.30.750.200">
    <property type="match status" value="1"/>
</dbReference>
<accession>A0A916JT08</accession>
<name>A0A916JT08_9BURK</name>
<keyword evidence="2" id="KW-0408">Iron</keyword>
<keyword evidence="6" id="KW-1185">Reference proteome</keyword>
<dbReference type="SMART" id="SM00729">
    <property type="entry name" value="Elp3"/>
    <property type="match status" value="1"/>
</dbReference>
<protein>
    <recommendedName>
        <fullName evidence="2">Heme chaperone HemW</fullName>
    </recommendedName>
</protein>
<dbReference type="SFLD" id="SFLDF00288">
    <property type="entry name" value="HemN-like__clustered_with_nucl"/>
    <property type="match status" value="1"/>
</dbReference>
<dbReference type="InterPro" id="IPR010723">
    <property type="entry name" value="HemN_C"/>
</dbReference>
<comment type="subcellular location">
    <subcellularLocation>
        <location evidence="2">Cytoplasm</location>
    </subcellularLocation>
</comment>
<sequence>MHGKSNDRMLPSYPSPLEENDAQGVIGALSTSSGPRRTRPTTLPPLSLYVHFPWCIRKCPYCDFNSHAFSRTSKDIYFPENFPEIEYINALRADLETALPLIWGRPIHTVFIGGGTPSLLSAQAIDRLLLDLRALLLIDINTEITLEANPETLEATKFTSFRSSGVNRLSIGIQSFNDAHLRALGRTHDAAQCRRAVEIARSSFDNFNLDLMFSLPNQTYAQCYTDIKTVLSFEPPHLSLYQLTLEPNTYFHKYPPALPDHDTSSDMQDWIRAHMHEAGYQCYEVSAYAKKHRYSQHNLNYWQFGDYLGIGAGAHSKLSFPERIVRQMRYKHPVRYLTQIAKGAPIHEQHEISDLDLSFEFMLNALRLTKGFPAHLFVERTGLTMKSIEPALLEAECRGLIWRDQTNIAPTPLGQRFLNDLQALFLKDKI</sequence>
<organism evidence="5 6">
    <name type="scientific">Candidatus Vallotiella hemipterorum</name>
    <dbReference type="NCBI Taxonomy" id="1177213"/>
    <lineage>
        <taxon>Bacteria</taxon>
        <taxon>Pseudomonadati</taxon>
        <taxon>Pseudomonadota</taxon>
        <taxon>Betaproteobacteria</taxon>
        <taxon>Burkholderiales</taxon>
        <taxon>Burkholderiaceae</taxon>
        <taxon>Candidatus Vallotiella</taxon>
    </lineage>
</organism>
<dbReference type="InterPro" id="IPR058240">
    <property type="entry name" value="rSAM_sf"/>
</dbReference>
<feature type="region of interest" description="Disordered" evidence="3">
    <location>
        <begin position="1"/>
        <end position="20"/>
    </location>
</feature>
<evidence type="ECO:0000313" key="5">
    <source>
        <dbReference type="EMBL" id="CAG7600772.1"/>
    </source>
</evidence>
<keyword evidence="2" id="KW-0143">Chaperone</keyword>
<dbReference type="InterPro" id="IPR006638">
    <property type="entry name" value="Elp3/MiaA/NifB-like_rSAM"/>
</dbReference>
<keyword evidence="2" id="KW-0411">Iron-sulfur</keyword>
<reference evidence="5" key="1">
    <citation type="submission" date="2021-06" db="EMBL/GenBank/DDBJ databases">
        <authorList>
            <person name="Szabo G."/>
        </authorList>
    </citation>
    <scope>NUCLEOTIDE SEQUENCE</scope>
    <source>
        <strain evidence="5">MYVALT</strain>
    </source>
</reference>
<keyword evidence="2" id="KW-0004">4Fe-4S</keyword>
<evidence type="ECO:0000256" key="2">
    <source>
        <dbReference type="RuleBase" id="RU364116"/>
    </source>
</evidence>
<dbReference type="PANTHER" id="PTHR13932">
    <property type="entry name" value="COPROPORPHYRINIGEN III OXIDASE"/>
    <property type="match status" value="1"/>
</dbReference>
<dbReference type="KEGG" id="vtr:MYVALT_F_01540"/>
<dbReference type="AlphaFoldDB" id="A0A916JT08"/>
<dbReference type="GO" id="GO:0046872">
    <property type="term" value="F:metal ion binding"/>
    <property type="evidence" value="ECO:0007669"/>
    <property type="project" value="UniProtKB-UniRule"/>
</dbReference>
<dbReference type="SFLD" id="SFLDS00029">
    <property type="entry name" value="Radical_SAM"/>
    <property type="match status" value="1"/>
</dbReference>
<dbReference type="EMBL" id="OU343031">
    <property type="protein sequence ID" value="CAG7600772.1"/>
    <property type="molecule type" value="Genomic_DNA"/>
</dbReference>
<dbReference type="PANTHER" id="PTHR13932:SF5">
    <property type="entry name" value="RADICAL S-ADENOSYL METHIONINE DOMAIN-CONTAINING PROTEIN 1, MITOCHONDRIAL"/>
    <property type="match status" value="1"/>
</dbReference>
<keyword evidence="2" id="KW-0949">S-adenosyl-L-methionine</keyword>
<dbReference type="Pfam" id="PF06969">
    <property type="entry name" value="HemN_C"/>
    <property type="match status" value="1"/>
</dbReference>
<keyword evidence="5" id="KW-0560">Oxidoreductase</keyword>
<dbReference type="GO" id="GO:0005737">
    <property type="term" value="C:cytoplasm"/>
    <property type="evidence" value="ECO:0007669"/>
    <property type="project" value="UniProtKB-SubCell"/>
</dbReference>
<keyword evidence="2" id="KW-0963">Cytoplasm</keyword>
<dbReference type="InterPro" id="IPR004559">
    <property type="entry name" value="HemW-like"/>
</dbReference>
<dbReference type="SUPFAM" id="SSF102114">
    <property type="entry name" value="Radical SAM enzymes"/>
    <property type="match status" value="1"/>
</dbReference>
<keyword evidence="2" id="KW-0479">Metal-binding</keyword>
<evidence type="ECO:0000256" key="1">
    <source>
        <dbReference type="ARBA" id="ARBA00006100"/>
    </source>
</evidence>
<dbReference type="PROSITE" id="PS51918">
    <property type="entry name" value="RADICAL_SAM"/>
    <property type="match status" value="1"/>
</dbReference>
<evidence type="ECO:0000313" key="6">
    <source>
        <dbReference type="Proteomes" id="UP000693996"/>
    </source>
</evidence>
<comment type="similarity">
    <text evidence="1">Belongs to the anaerobic coproporphyrinogen-III oxidase family. HemW subfamily.</text>
</comment>
<dbReference type="NCBIfam" id="TIGR00539">
    <property type="entry name" value="hemN_rel"/>
    <property type="match status" value="1"/>
</dbReference>
<comment type="function">
    <text evidence="2">Probably acts as a heme chaperone, transferring heme to an unknown acceptor. Binds one molecule of heme per monomer, possibly covalently. Binds 1 [4Fe-4S] cluster. The cluster is coordinated with 3 cysteines and an exchangeable S-adenosyl-L-methionine.</text>
</comment>
<dbReference type="Proteomes" id="UP000693996">
    <property type="component" value="Chromosome"/>
</dbReference>
<dbReference type="Pfam" id="PF04055">
    <property type="entry name" value="Radical_SAM"/>
    <property type="match status" value="1"/>
</dbReference>
<dbReference type="SFLD" id="SFLDG01065">
    <property type="entry name" value="anaerobic_coproporphyrinogen-I"/>
    <property type="match status" value="1"/>
</dbReference>